<accession>A0A914CG45</accession>
<dbReference type="PRINTS" id="PR00419">
    <property type="entry name" value="ADXRDTASE"/>
</dbReference>
<evidence type="ECO:0000259" key="9">
    <source>
        <dbReference type="Pfam" id="PF01593"/>
    </source>
</evidence>
<keyword evidence="4" id="KW-0963">Cytoplasm</keyword>
<feature type="chain" id="PRO_5037989670" evidence="8">
    <location>
        <begin position="23"/>
        <end position="522"/>
    </location>
</feature>
<dbReference type="SUPFAM" id="SSF54373">
    <property type="entry name" value="FAD-linked reductases, C-terminal domain"/>
    <property type="match status" value="1"/>
</dbReference>
<evidence type="ECO:0000256" key="8">
    <source>
        <dbReference type="SAM" id="SignalP"/>
    </source>
</evidence>
<evidence type="ECO:0000256" key="5">
    <source>
        <dbReference type="ARBA" id="ARBA00022630"/>
    </source>
</evidence>
<dbReference type="InterPro" id="IPR050281">
    <property type="entry name" value="Flavin_monoamine_oxidase"/>
</dbReference>
<dbReference type="SUPFAM" id="SSF51905">
    <property type="entry name" value="FAD/NAD(P)-binding domain"/>
    <property type="match status" value="1"/>
</dbReference>
<comment type="similarity">
    <text evidence="3">Belongs to the flavin monoamine oxidase family.</text>
</comment>
<dbReference type="Gene3D" id="3.90.660.10">
    <property type="match status" value="1"/>
</dbReference>
<keyword evidence="6" id="KW-0274">FAD</keyword>
<dbReference type="PANTHER" id="PTHR10742">
    <property type="entry name" value="FLAVIN MONOAMINE OXIDASE"/>
    <property type="match status" value="1"/>
</dbReference>
<dbReference type="Gene3D" id="3.50.50.60">
    <property type="entry name" value="FAD/NAD(P)-binding domain"/>
    <property type="match status" value="1"/>
</dbReference>
<protein>
    <submittedName>
        <fullName evidence="11">Amine oxidase domain-containing protein</fullName>
    </submittedName>
</protein>
<feature type="domain" description="Amine oxidase" evidence="9">
    <location>
        <begin position="66"/>
        <end position="514"/>
    </location>
</feature>
<keyword evidence="7" id="KW-0560">Oxidoreductase</keyword>
<dbReference type="PANTHER" id="PTHR10742:SF405">
    <property type="entry name" value="PEROXISOMAL N(1)-ACETYL-SPERMINE_SPERMIDINE OXIDASE"/>
    <property type="match status" value="1"/>
</dbReference>
<keyword evidence="8" id="KW-0732">Signal</keyword>
<dbReference type="InterPro" id="IPR036188">
    <property type="entry name" value="FAD/NAD-bd_sf"/>
</dbReference>
<proteinExistence type="inferred from homology"/>
<sequence length="522" mass="59372">MDYSFSLLTKAFFILIYPCITGAPDNPNFSSPSSSSSTLNLNTETEQIFTRDYYKNVSIAIIGAGFSGLSAARKLRNAGFTNVDIFEAENRIGGRVYPIPFENGYLQQGAEYINGQANPIFEMALRLGIVTSEDEDYEHMEDATLWTGECQIRQDLREAFAEFSNNLEDEYHKMSENSEFWTLTVGEVYEKSYEKFLEANRPSIKSKKIFDALSRFYKSYYETEWSSPVNKLALHNYAQWDDKSSKSTSFSLNNLGYKIILDEISKDIPERSIHLNSTVTLVDYTGEQTILTLANGTSYTYDYIIVTVPLGHLKKHARQMFVPHLPQKKLVAIDTLGFGSNLKVFLIYDKPFWQGNFSEEDSSVIVPLYIQDCGQKTLVSEYLHSAEPLAWNKNILVLWFFGEGPEIISKLNDDELNIELTEIFKNSLQNSTLLKAQKVIRTSWISNPNFYGTYSFITPEASKLSEGANKLLGRPVYRNKKPRILFAGEATHSRIYQTTIGAYLSGSREADRLINYLSCENS</sequence>
<dbReference type="GO" id="GO:0046592">
    <property type="term" value="F:polyamine oxidase activity"/>
    <property type="evidence" value="ECO:0007669"/>
    <property type="project" value="TreeGrafter"/>
</dbReference>
<dbReference type="GO" id="GO:0005737">
    <property type="term" value="C:cytoplasm"/>
    <property type="evidence" value="ECO:0007669"/>
    <property type="project" value="UniProtKB-SubCell"/>
</dbReference>
<comment type="cofactor">
    <cofactor evidence="1">
        <name>FAD</name>
        <dbReference type="ChEBI" id="CHEBI:57692"/>
    </cofactor>
</comment>
<dbReference type="Pfam" id="PF01593">
    <property type="entry name" value="Amino_oxidase"/>
    <property type="match status" value="1"/>
</dbReference>
<organism evidence="10 11">
    <name type="scientific">Acrobeloides nanus</name>
    <dbReference type="NCBI Taxonomy" id="290746"/>
    <lineage>
        <taxon>Eukaryota</taxon>
        <taxon>Metazoa</taxon>
        <taxon>Ecdysozoa</taxon>
        <taxon>Nematoda</taxon>
        <taxon>Chromadorea</taxon>
        <taxon>Rhabditida</taxon>
        <taxon>Tylenchina</taxon>
        <taxon>Cephalobomorpha</taxon>
        <taxon>Cephaloboidea</taxon>
        <taxon>Cephalobidae</taxon>
        <taxon>Acrobeloides</taxon>
    </lineage>
</organism>
<dbReference type="Proteomes" id="UP000887540">
    <property type="component" value="Unplaced"/>
</dbReference>
<comment type="subcellular location">
    <subcellularLocation>
        <location evidence="2">Cytoplasm</location>
    </subcellularLocation>
</comment>
<dbReference type="InterPro" id="IPR002937">
    <property type="entry name" value="Amino_oxidase"/>
</dbReference>
<evidence type="ECO:0000256" key="6">
    <source>
        <dbReference type="ARBA" id="ARBA00022827"/>
    </source>
</evidence>
<reference evidence="11" key="1">
    <citation type="submission" date="2022-11" db="UniProtKB">
        <authorList>
            <consortium name="WormBaseParasite"/>
        </authorList>
    </citation>
    <scope>IDENTIFICATION</scope>
</reference>
<evidence type="ECO:0000313" key="10">
    <source>
        <dbReference type="Proteomes" id="UP000887540"/>
    </source>
</evidence>
<evidence type="ECO:0000256" key="1">
    <source>
        <dbReference type="ARBA" id="ARBA00001974"/>
    </source>
</evidence>
<name>A0A914CG45_9BILA</name>
<evidence type="ECO:0000256" key="3">
    <source>
        <dbReference type="ARBA" id="ARBA00005995"/>
    </source>
</evidence>
<keyword evidence="10" id="KW-1185">Reference proteome</keyword>
<dbReference type="WBParaSite" id="ACRNAN_scaffold1047.g24386.t1">
    <property type="protein sequence ID" value="ACRNAN_scaffold1047.g24386.t1"/>
    <property type="gene ID" value="ACRNAN_scaffold1047.g24386"/>
</dbReference>
<evidence type="ECO:0000256" key="2">
    <source>
        <dbReference type="ARBA" id="ARBA00004496"/>
    </source>
</evidence>
<keyword evidence="5" id="KW-0285">Flavoprotein</keyword>
<evidence type="ECO:0000256" key="4">
    <source>
        <dbReference type="ARBA" id="ARBA00022490"/>
    </source>
</evidence>
<evidence type="ECO:0000256" key="7">
    <source>
        <dbReference type="ARBA" id="ARBA00023002"/>
    </source>
</evidence>
<evidence type="ECO:0000313" key="11">
    <source>
        <dbReference type="WBParaSite" id="ACRNAN_scaffold1047.g24386.t1"/>
    </source>
</evidence>
<dbReference type="AlphaFoldDB" id="A0A914CG45"/>
<feature type="signal peptide" evidence="8">
    <location>
        <begin position="1"/>
        <end position="22"/>
    </location>
</feature>